<keyword evidence="5" id="KW-0433">Leucine-rich repeat</keyword>
<dbReference type="SMART" id="SM00220">
    <property type="entry name" value="S_TKc"/>
    <property type="match status" value="1"/>
</dbReference>
<keyword evidence="6" id="KW-0808">Transferase</keyword>
<keyword evidence="7 21" id="KW-0812">Transmembrane</keyword>
<protein>
    <recommendedName>
        <fullName evidence="3">non-specific serine/threonine protein kinase</fullName>
        <ecNumber evidence="3">2.7.11.1</ecNumber>
    </recommendedName>
</protein>
<keyword evidence="11" id="KW-0418">Kinase</keyword>
<dbReference type="GO" id="GO:0004674">
    <property type="term" value="F:protein serine/threonine kinase activity"/>
    <property type="evidence" value="ECO:0007669"/>
    <property type="project" value="UniProtKB-KW"/>
</dbReference>
<evidence type="ECO:0000256" key="4">
    <source>
        <dbReference type="ARBA" id="ARBA00022527"/>
    </source>
</evidence>
<evidence type="ECO:0000256" key="16">
    <source>
        <dbReference type="ARBA" id="ARBA00023180"/>
    </source>
</evidence>
<keyword evidence="16" id="KW-0325">Glycoprotein</keyword>
<evidence type="ECO:0000256" key="6">
    <source>
        <dbReference type="ARBA" id="ARBA00022679"/>
    </source>
</evidence>
<dbReference type="PROSITE" id="PS50011">
    <property type="entry name" value="PROTEIN_KINASE_DOM"/>
    <property type="match status" value="1"/>
</dbReference>
<name>A0A978UJZ3_ZIZJJ</name>
<dbReference type="Gene3D" id="3.80.10.10">
    <property type="entry name" value="Ribonuclease Inhibitor"/>
    <property type="match status" value="2"/>
</dbReference>
<evidence type="ECO:0000313" key="23">
    <source>
        <dbReference type="EMBL" id="KAH7515124.1"/>
    </source>
</evidence>
<evidence type="ECO:0000256" key="1">
    <source>
        <dbReference type="ARBA" id="ARBA00004370"/>
    </source>
</evidence>
<evidence type="ECO:0000256" key="21">
    <source>
        <dbReference type="SAM" id="Phobius"/>
    </source>
</evidence>
<dbReference type="Gene3D" id="3.30.200.20">
    <property type="entry name" value="Phosphorylase Kinase, domain 1"/>
    <property type="match status" value="2"/>
</dbReference>
<feature type="domain" description="Protein kinase" evidence="22">
    <location>
        <begin position="832"/>
        <end position="1121"/>
    </location>
</feature>
<keyword evidence="12 19" id="KW-0067">ATP-binding</keyword>
<dbReference type="InterPro" id="IPR032675">
    <property type="entry name" value="LRR_dom_sf"/>
</dbReference>
<proteinExistence type="inferred from homology"/>
<reference evidence="23" key="1">
    <citation type="journal article" date="2021" name="Front. Plant Sci.">
        <title>Chromosome-Scale Genome Assembly for Chinese Sour Jujube and Insights Into Its Genome Evolution and Domestication Signature.</title>
        <authorList>
            <person name="Shen L.-Y."/>
            <person name="Luo H."/>
            <person name="Wang X.-L."/>
            <person name="Wang X.-M."/>
            <person name="Qiu X.-J."/>
            <person name="Liu H."/>
            <person name="Zhou S.-S."/>
            <person name="Jia K.-H."/>
            <person name="Nie S."/>
            <person name="Bao Y.-T."/>
            <person name="Zhang R.-G."/>
            <person name="Yun Q.-Z."/>
            <person name="Chai Y.-H."/>
            <person name="Lu J.-Y."/>
            <person name="Li Y."/>
            <person name="Zhao S.-W."/>
            <person name="Mao J.-F."/>
            <person name="Jia S.-G."/>
            <person name="Mao Y.-M."/>
        </authorList>
    </citation>
    <scope>NUCLEOTIDE SEQUENCE</scope>
    <source>
        <strain evidence="23">AT0</strain>
        <tissue evidence="23">Leaf</tissue>
    </source>
</reference>
<evidence type="ECO:0000313" key="24">
    <source>
        <dbReference type="Proteomes" id="UP000813462"/>
    </source>
</evidence>
<keyword evidence="4" id="KW-0723">Serine/threonine-protein kinase</keyword>
<comment type="catalytic activity">
    <reaction evidence="18">
        <text>L-seryl-[protein] + ATP = O-phospho-L-seryl-[protein] + ADP + H(+)</text>
        <dbReference type="Rhea" id="RHEA:17989"/>
        <dbReference type="Rhea" id="RHEA-COMP:9863"/>
        <dbReference type="Rhea" id="RHEA-COMP:11604"/>
        <dbReference type="ChEBI" id="CHEBI:15378"/>
        <dbReference type="ChEBI" id="CHEBI:29999"/>
        <dbReference type="ChEBI" id="CHEBI:30616"/>
        <dbReference type="ChEBI" id="CHEBI:83421"/>
        <dbReference type="ChEBI" id="CHEBI:456216"/>
        <dbReference type="EC" id="2.7.11.1"/>
    </reaction>
</comment>
<keyword evidence="8" id="KW-0732">Signal</keyword>
<dbReference type="InterPro" id="IPR000719">
    <property type="entry name" value="Prot_kinase_dom"/>
</dbReference>
<comment type="subcellular location">
    <subcellularLocation>
        <location evidence="1">Membrane</location>
    </subcellularLocation>
</comment>
<dbReference type="InterPro" id="IPR011009">
    <property type="entry name" value="Kinase-like_dom_sf"/>
</dbReference>
<evidence type="ECO:0000259" key="22">
    <source>
        <dbReference type="PROSITE" id="PS50011"/>
    </source>
</evidence>
<feature type="region of interest" description="Disordered" evidence="20">
    <location>
        <begin position="98"/>
        <end position="118"/>
    </location>
</feature>
<comment type="caution">
    <text evidence="23">The sequence shown here is derived from an EMBL/GenBank/DDBJ whole genome shotgun (WGS) entry which is preliminary data.</text>
</comment>
<evidence type="ECO:0000256" key="14">
    <source>
        <dbReference type="ARBA" id="ARBA00023136"/>
    </source>
</evidence>
<sequence>MQGEKEFYTEIELLSRVHHRNLVSLAGYCDEEDEQVITACQSGEMLSIVDKNMGPYDPECLKKFMELALKCSQEVTSARPSMLEVVRELENITSMLPESDSSIPSEIDGSSSSGIPSGYQPTPLYYSEGNGMNTNNNLFSNVYTGSDLGVRMLRLRVYAHVLALSYSCFMLLALAQITDPSEGQLLLLLMTHDGVFCKLLKFVACHLIFLLKVQRVYVELGLTDFMDSVENQLMNMCPFAAKALQAVKSGLNDPLNHLRNWNKGDPCVSNWTGVLCFDTIANDGYLHVKELRLLNMNLSGSLVPELGQLSQLQILDFMWNELTGTIPKEIGKIASLILLLLNGNNLSGSLPDELGYLSKLNRFQIDQNQLSGPIPRAFANLLSVKHLHFNNNSLSGEIPSEFSKLSNLLHMLLDNNNLSGSLPPELSNLSDLRILQLDNNNFRGSEIPATYGKLSTLAKLSLKNCSLQGGIPDFSGIANLSYLDLSRNHLTGTIPSQKLSHNMTTIKLSHNNLNGSIPMSFSDLPFLQKLSLESNLLTGTVPANLWQNLSLTKSNRRTLDLRNNSLSNILGDLDPPANVTLRLDNNPICKNSTMQNIGRFCSYEAGGNEIPENSTNSTQTMTCPPQACPDDNYFEYVPASPVPCFCASPLRIGYRLKSPSFSYFLPYMSQFKMYLSTYLNLDISQISIDSFIWEEGPRLRMNLKLFPLYDKSTFNTSEVQRIRTQFTSWRFPRTDFFGPYELLNFTLQGPYSTMSVKVQRASISKGILAAIIIGAIAIIVSIAALVMLLITRRSGFHHTPSSRKNMSTRISVKIDDVRSFTIKEMALATGNFSSSSQVGQGGYGKVYKGILPDNMIVAIKRAEEGSLQGQREFLTEIELLSRVHHRNLVSLVGYCDEEDEQMLVYEFMPNGTLRDWLGAKAKRTLSFGMRLRIALGSAKAILYLHTEADPPIFHRDIKASNILLDSNLIAKVADFGLSRLAPLQDDEGTPKYVSTIVKGTPVNVAHESGNMFSIIDSRMGSYPSDCVERFVGLALSCCHDKPEKRPSMLDVVRELENILKTMPESTHHHHATISESSAPAFSGKLEPSSSSSSYVTHDTFMSSSISGSDLVSGVIPSITPR</sequence>
<evidence type="ECO:0000256" key="9">
    <source>
        <dbReference type="ARBA" id="ARBA00022737"/>
    </source>
</evidence>
<dbReference type="Gene3D" id="1.10.510.10">
    <property type="entry name" value="Transferase(Phosphotransferase) domain 1"/>
    <property type="match status" value="2"/>
</dbReference>
<dbReference type="PANTHER" id="PTHR45974:SF216">
    <property type="entry name" value="PROTEIN KINASE DOMAIN-CONTAINING PROTEIN"/>
    <property type="match status" value="1"/>
</dbReference>
<feature type="binding site" evidence="19">
    <location>
        <position position="860"/>
    </location>
    <ligand>
        <name>ATP</name>
        <dbReference type="ChEBI" id="CHEBI:30616"/>
    </ligand>
</feature>
<dbReference type="PANTHER" id="PTHR45974">
    <property type="entry name" value="RECEPTOR-LIKE PROTEIN 55"/>
    <property type="match status" value="1"/>
</dbReference>
<dbReference type="InterPro" id="IPR008271">
    <property type="entry name" value="Ser/Thr_kinase_AS"/>
</dbReference>
<evidence type="ECO:0000256" key="8">
    <source>
        <dbReference type="ARBA" id="ARBA00022729"/>
    </source>
</evidence>
<feature type="region of interest" description="Disordered" evidence="20">
    <location>
        <begin position="1064"/>
        <end position="1088"/>
    </location>
</feature>
<keyword evidence="9" id="KW-0677">Repeat</keyword>
<evidence type="ECO:0000256" key="18">
    <source>
        <dbReference type="ARBA" id="ARBA00048679"/>
    </source>
</evidence>
<evidence type="ECO:0000256" key="19">
    <source>
        <dbReference type="PROSITE-ProRule" id="PRU10141"/>
    </source>
</evidence>
<comment type="catalytic activity">
    <reaction evidence="17">
        <text>L-threonyl-[protein] + ATP = O-phospho-L-threonyl-[protein] + ADP + H(+)</text>
        <dbReference type="Rhea" id="RHEA:46608"/>
        <dbReference type="Rhea" id="RHEA-COMP:11060"/>
        <dbReference type="Rhea" id="RHEA-COMP:11605"/>
        <dbReference type="ChEBI" id="CHEBI:15378"/>
        <dbReference type="ChEBI" id="CHEBI:30013"/>
        <dbReference type="ChEBI" id="CHEBI:30616"/>
        <dbReference type="ChEBI" id="CHEBI:61977"/>
        <dbReference type="ChEBI" id="CHEBI:456216"/>
        <dbReference type="EC" id="2.7.11.1"/>
    </reaction>
</comment>
<comment type="similarity">
    <text evidence="2">Belongs to the protein kinase superfamily. Ser/Thr protein kinase family.</text>
</comment>
<evidence type="ECO:0000256" key="13">
    <source>
        <dbReference type="ARBA" id="ARBA00022989"/>
    </source>
</evidence>
<evidence type="ECO:0000256" key="10">
    <source>
        <dbReference type="ARBA" id="ARBA00022741"/>
    </source>
</evidence>
<organism evidence="23 24">
    <name type="scientific">Ziziphus jujuba var. spinosa</name>
    <dbReference type="NCBI Taxonomy" id="714518"/>
    <lineage>
        <taxon>Eukaryota</taxon>
        <taxon>Viridiplantae</taxon>
        <taxon>Streptophyta</taxon>
        <taxon>Embryophyta</taxon>
        <taxon>Tracheophyta</taxon>
        <taxon>Spermatophyta</taxon>
        <taxon>Magnoliopsida</taxon>
        <taxon>eudicotyledons</taxon>
        <taxon>Gunneridae</taxon>
        <taxon>Pentapetalae</taxon>
        <taxon>rosids</taxon>
        <taxon>fabids</taxon>
        <taxon>Rosales</taxon>
        <taxon>Rhamnaceae</taxon>
        <taxon>Paliureae</taxon>
        <taxon>Ziziphus</taxon>
    </lineage>
</organism>
<evidence type="ECO:0000256" key="17">
    <source>
        <dbReference type="ARBA" id="ARBA00047899"/>
    </source>
</evidence>
<keyword evidence="15" id="KW-0675">Receptor</keyword>
<keyword evidence="10 19" id="KW-0547">Nucleotide-binding</keyword>
<dbReference type="EMBL" id="JAEACU010000011">
    <property type="protein sequence ID" value="KAH7515124.1"/>
    <property type="molecule type" value="Genomic_DNA"/>
</dbReference>
<keyword evidence="14 21" id="KW-0472">Membrane</keyword>
<dbReference type="EC" id="2.7.11.1" evidence="3"/>
<feature type="transmembrane region" description="Helical" evidence="21">
    <location>
        <begin position="767"/>
        <end position="790"/>
    </location>
</feature>
<evidence type="ECO:0000256" key="15">
    <source>
        <dbReference type="ARBA" id="ARBA00023170"/>
    </source>
</evidence>
<evidence type="ECO:0000256" key="11">
    <source>
        <dbReference type="ARBA" id="ARBA00022777"/>
    </source>
</evidence>
<evidence type="ECO:0000256" key="2">
    <source>
        <dbReference type="ARBA" id="ARBA00008684"/>
    </source>
</evidence>
<evidence type="ECO:0000256" key="3">
    <source>
        <dbReference type="ARBA" id="ARBA00012513"/>
    </source>
</evidence>
<keyword evidence="13 21" id="KW-1133">Transmembrane helix</keyword>
<dbReference type="InterPro" id="IPR001611">
    <property type="entry name" value="Leu-rich_rpt"/>
</dbReference>
<gene>
    <name evidence="23" type="ORF">FEM48_Zijuj11G0162700</name>
</gene>
<dbReference type="InterPro" id="IPR017441">
    <property type="entry name" value="Protein_kinase_ATP_BS"/>
</dbReference>
<dbReference type="SUPFAM" id="SSF52058">
    <property type="entry name" value="L domain-like"/>
    <property type="match status" value="1"/>
</dbReference>
<dbReference type="FunFam" id="3.80.10.10:FF:000387">
    <property type="entry name" value="Probable LRR receptor-like serine/threonine-protein kinase At1g06840"/>
    <property type="match status" value="1"/>
</dbReference>
<dbReference type="SUPFAM" id="SSF56112">
    <property type="entry name" value="Protein kinase-like (PK-like)"/>
    <property type="match status" value="1"/>
</dbReference>
<dbReference type="GO" id="GO:0016020">
    <property type="term" value="C:membrane"/>
    <property type="evidence" value="ECO:0007669"/>
    <property type="project" value="UniProtKB-SubCell"/>
</dbReference>
<dbReference type="PROSITE" id="PS51450">
    <property type="entry name" value="LRR"/>
    <property type="match status" value="1"/>
</dbReference>
<evidence type="ECO:0000256" key="20">
    <source>
        <dbReference type="SAM" id="MobiDB-lite"/>
    </source>
</evidence>
<evidence type="ECO:0000256" key="5">
    <source>
        <dbReference type="ARBA" id="ARBA00022614"/>
    </source>
</evidence>
<dbReference type="Proteomes" id="UP000813462">
    <property type="component" value="Unassembled WGS sequence"/>
</dbReference>
<evidence type="ECO:0000256" key="7">
    <source>
        <dbReference type="ARBA" id="ARBA00022692"/>
    </source>
</evidence>
<dbReference type="GO" id="GO:0005524">
    <property type="term" value="F:ATP binding"/>
    <property type="evidence" value="ECO:0007669"/>
    <property type="project" value="UniProtKB-UniRule"/>
</dbReference>
<dbReference type="Pfam" id="PF07714">
    <property type="entry name" value="PK_Tyr_Ser-Thr"/>
    <property type="match status" value="1"/>
</dbReference>
<dbReference type="Pfam" id="PF00560">
    <property type="entry name" value="LRR_1"/>
    <property type="match status" value="3"/>
</dbReference>
<accession>A0A978UJZ3</accession>
<dbReference type="Pfam" id="PF08263">
    <property type="entry name" value="LRRNT_2"/>
    <property type="match status" value="1"/>
</dbReference>
<dbReference type="PROSITE" id="PS00107">
    <property type="entry name" value="PROTEIN_KINASE_ATP"/>
    <property type="match status" value="1"/>
</dbReference>
<dbReference type="InterPro" id="IPR013210">
    <property type="entry name" value="LRR_N_plant-typ"/>
</dbReference>
<dbReference type="InterPro" id="IPR001245">
    <property type="entry name" value="Ser-Thr/Tyr_kinase_cat_dom"/>
</dbReference>
<dbReference type="PROSITE" id="PS00108">
    <property type="entry name" value="PROTEIN_KINASE_ST"/>
    <property type="match status" value="1"/>
</dbReference>
<dbReference type="FunFam" id="3.30.200.20:FF:000328">
    <property type="entry name" value="Leucine-rich repeat protein kinase family protein"/>
    <property type="match status" value="1"/>
</dbReference>
<evidence type="ECO:0000256" key="12">
    <source>
        <dbReference type="ARBA" id="ARBA00022840"/>
    </source>
</evidence>
<dbReference type="AlphaFoldDB" id="A0A978UJZ3"/>